<dbReference type="EMBL" id="AMQM01009113">
    <property type="status" value="NOT_ANNOTATED_CDS"/>
    <property type="molecule type" value="Genomic_DNA"/>
</dbReference>
<dbReference type="Proteomes" id="UP000015101">
    <property type="component" value="Unassembled WGS sequence"/>
</dbReference>
<reference evidence="2 4" key="2">
    <citation type="journal article" date="2013" name="Nature">
        <title>Insights into bilaterian evolution from three spiralian genomes.</title>
        <authorList>
            <person name="Simakov O."/>
            <person name="Marletaz F."/>
            <person name="Cho S.J."/>
            <person name="Edsinger-Gonzales E."/>
            <person name="Havlak P."/>
            <person name="Hellsten U."/>
            <person name="Kuo D.H."/>
            <person name="Larsson T."/>
            <person name="Lv J."/>
            <person name="Arendt D."/>
            <person name="Savage R."/>
            <person name="Osoegawa K."/>
            <person name="de Jong P."/>
            <person name="Grimwood J."/>
            <person name="Chapman J.A."/>
            <person name="Shapiro H."/>
            <person name="Aerts A."/>
            <person name="Otillar R.P."/>
            <person name="Terry A.Y."/>
            <person name="Boore J.L."/>
            <person name="Grigoriev I.V."/>
            <person name="Lindberg D.R."/>
            <person name="Seaver E.C."/>
            <person name="Weisblat D.A."/>
            <person name="Putnam N.H."/>
            <person name="Rokhsar D.S."/>
        </authorList>
    </citation>
    <scope>NUCLEOTIDE SEQUENCE</scope>
</reference>
<dbReference type="KEGG" id="hro:HELRODRAFT_184017"/>
<reference evidence="4" key="1">
    <citation type="submission" date="2012-12" db="EMBL/GenBank/DDBJ databases">
        <authorList>
            <person name="Hellsten U."/>
            <person name="Grimwood J."/>
            <person name="Chapman J.A."/>
            <person name="Shapiro H."/>
            <person name="Aerts A."/>
            <person name="Otillar R.P."/>
            <person name="Terry A.Y."/>
            <person name="Boore J.L."/>
            <person name="Simakov O."/>
            <person name="Marletaz F."/>
            <person name="Cho S.-J."/>
            <person name="Edsinger-Gonzales E."/>
            <person name="Havlak P."/>
            <person name="Kuo D.-H."/>
            <person name="Larsson T."/>
            <person name="Lv J."/>
            <person name="Arendt D."/>
            <person name="Savage R."/>
            <person name="Osoegawa K."/>
            <person name="de Jong P."/>
            <person name="Lindberg D.R."/>
            <person name="Seaver E.C."/>
            <person name="Weisblat D.A."/>
            <person name="Putnam N.H."/>
            <person name="Grigoriev I.V."/>
            <person name="Rokhsar D.S."/>
        </authorList>
    </citation>
    <scope>NUCLEOTIDE SEQUENCE</scope>
</reference>
<dbReference type="AlphaFoldDB" id="T1FKF5"/>
<dbReference type="CTD" id="20209304"/>
<evidence type="ECO:0000313" key="2">
    <source>
        <dbReference type="EMBL" id="ESO09627.1"/>
    </source>
</evidence>
<dbReference type="HOGENOM" id="CLU_1327658_0_0_1"/>
<keyword evidence="1" id="KW-0732">Signal</keyword>
<proteinExistence type="predicted"/>
<protein>
    <recommendedName>
        <fullName evidence="5">G-protein coupled receptors family 1 profile domain-containing protein</fullName>
    </recommendedName>
</protein>
<gene>
    <name evidence="3" type="primary">20209304</name>
    <name evidence="2" type="ORF">HELRODRAFT_184017</name>
</gene>
<keyword evidence="4" id="KW-1185">Reference proteome</keyword>
<feature type="signal peptide" evidence="1">
    <location>
        <begin position="1"/>
        <end position="23"/>
    </location>
</feature>
<evidence type="ECO:0008006" key="5">
    <source>
        <dbReference type="Google" id="ProtNLM"/>
    </source>
</evidence>
<dbReference type="InParanoid" id="T1FKF5"/>
<evidence type="ECO:0000313" key="4">
    <source>
        <dbReference type="Proteomes" id="UP000015101"/>
    </source>
</evidence>
<accession>T1FKF5</accession>
<reference evidence="3" key="3">
    <citation type="submission" date="2015-06" db="UniProtKB">
        <authorList>
            <consortium name="EnsemblMetazoa"/>
        </authorList>
    </citation>
    <scope>IDENTIFICATION</scope>
</reference>
<dbReference type="EnsemblMetazoa" id="HelroT184017">
    <property type="protein sequence ID" value="HelroP184017"/>
    <property type="gene ID" value="HelroG184017"/>
</dbReference>
<dbReference type="RefSeq" id="XP_009012282.1">
    <property type="nucleotide sequence ID" value="XM_009014034.1"/>
</dbReference>
<dbReference type="GeneID" id="20209304"/>
<name>T1FKF5_HELRO</name>
<evidence type="ECO:0000256" key="1">
    <source>
        <dbReference type="SAM" id="SignalP"/>
    </source>
</evidence>
<feature type="chain" id="PRO_5010980831" description="G-protein coupled receptors family 1 profile domain-containing protein" evidence="1">
    <location>
        <begin position="24"/>
        <end position="207"/>
    </location>
</feature>
<evidence type="ECO:0000313" key="3">
    <source>
        <dbReference type="EnsemblMetazoa" id="HelroP184017"/>
    </source>
</evidence>
<organism evidence="3 4">
    <name type="scientific">Helobdella robusta</name>
    <name type="common">Californian leech</name>
    <dbReference type="NCBI Taxonomy" id="6412"/>
    <lineage>
        <taxon>Eukaryota</taxon>
        <taxon>Metazoa</taxon>
        <taxon>Spiralia</taxon>
        <taxon>Lophotrochozoa</taxon>
        <taxon>Annelida</taxon>
        <taxon>Clitellata</taxon>
        <taxon>Hirudinea</taxon>
        <taxon>Rhynchobdellida</taxon>
        <taxon>Glossiphoniidae</taxon>
        <taxon>Helobdella</taxon>
    </lineage>
</organism>
<dbReference type="EMBL" id="KB095952">
    <property type="protein sequence ID" value="ESO09627.1"/>
    <property type="molecule type" value="Genomic_DNA"/>
</dbReference>
<sequence>MMLCLSFFFILPLLIIIVCFVRNRKRIKETVFGIKRDKYKSVQVSHSSSVAAATNATLSAACPNTVITLDMTSATKSTASSATTAAATNYDDEFKKEKKRRCFLFAGLRNIFNRVGGSGDGVNHSHQQLLWQQQQQQQQQHQELLQHLPVNLADSCKFVINPNKETISVSKEDSKINQVTDNNKCKSQEQRTGLYEFPIMKMIEKSK</sequence>